<evidence type="ECO:0000313" key="2">
    <source>
        <dbReference type="EMBL" id="BCZ24850.1"/>
    </source>
</evidence>
<dbReference type="InterPro" id="IPR041657">
    <property type="entry name" value="HTH_17"/>
</dbReference>
<reference evidence="2 3" key="1">
    <citation type="submission" date="2021-07" db="EMBL/GenBank/DDBJ databases">
        <title>Complete genome sequence of nontuberculous Mycobacterium sp. TY59.</title>
        <authorList>
            <person name="Fukushima K."/>
        </authorList>
    </citation>
    <scope>NUCLEOTIDE SEQUENCE [LARGE SCALE GENOMIC DNA]</scope>
    <source>
        <strain evidence="2 3">TY59</strain>
    </source>
</reference>
<name>A0ABM7T2E0_9MYCO</name>
<proteinExistence type="predicted"/>
<dbReference type="Pfam" id="PF12728">
    <property type="entry name" value="HTH_17"/>
    <property type="match status" value="1"/>
</dbReference>
<dbReference type="Proteomes" id="UP000826012">
    <property type="component" value="Chromosome"/>
</dbReference>
<evidence type="ECO:0000313" key="3">
    <source>
        <dbReference type="Proteomes" id="UP000826012"/>
    </source>
</evidence>
<dbReference type="EMBL" id="AP024828">
    <property type="protein sequence ID" value="BCZ24850.1"/>
    <property type="molecule type" value="Genomic_DNA"/>
</dbReference>
<sequence>MTIQRVSHGVLLDADDAAYLVGALSRYCELLLADGKQPRPRLESLRAKLKASAVTDGSRSSCADTAAKSGEDLGHVIGTGDARRILGCTPSGARDLARRGKVRARFTGTRWFFDAADVERYAEARAERMER</sequence>
<accession>A0ABM7T2E0</accession>
<gene>
    <name evidence="2" type="ORF">MTY59_47050</name>
</gene>
<reference evidence="2 3" key="2">
    <citation type="submission" date="2021-07" db="EMBL/GenBank/DDBJ databases">
        <authorList>
            <person name="Matsumoto Y."/>
            <person name="Motooka D."/>
            <person name="Nakamura S."/>
        </authorList>
    </citation>
    <scope>NUCLEOTIDE SEQUENCE [LARGE SCALE GENOMIC DNA]</scope>
    <source>
        <strain evidence="2 3">TY59</strain>
    </source>
</reference>
<evidence type="ECO:0000259" key="1">
    <source>
        <dbReference type="Pfam" id="PF12728"/>
    </source>
</evidence>
<keyword evidence="3" id="KW-1185">Reference proteome</keyword>
<feature type="domain" description="Helix-turn-helix" evidence="1">
    <location>
        <begin position="79"/>
        <end position="125"/>
    </location>
</feature>
<organism evidence="2 3">
    <name type="scientific">Mycobacterium senriense</name>
    <dbReference type="NCBI Taxonomy" id="2775496"/>
    <lineage>
        <taxon>Bacteria</taxon>
        <taxon>Bacillati</taxon>
        <taxon>Actinomycetota</taxon>
        <taxon>Actinomycetes</taxon>
        <taxon>Mycobacteriales</taxon>
        <taxon>Mycobacteriaceae</taxon>
        <taxon>Mycobacterium</taxon>
        <taxon>Mycobacterium avium complex (MAC)</taxon>
    </lineage>
</organism>
<protein>
    <recommendedName>
        <fullName evidence="1">Helix-turn-helix domain-containing protein</fullName>
    </recommendedName>
</protein>